<dbReference type="EMBL" id="JAZHYP010000003">
    <property type="protein sequence ID" value="MEN3323913.1"/>
    <property type="molecule type" value="Genomic_DNA"/>
</dbReference>
<keyword evidence="6" id="KW-0732">Signal</keyword>
<protein>
    <submittedName>
        <fullName evidence="9">LD-carboxypeptidase</fullName>
    </submittedName>
</protein>
<evidence type="ECO:0000259" key="7">
    <source>
        <dbReference type="Pfam" id="PF02016"/>
    </source>
</evidence>
<keyword evidence="5" id="KW-0720">Serine protease</keyword>
<dbReference type="InterPro" id="IPR029062">
    <property type="entry name" value="Class_I_gatase-like"/>
</dbReference>
<evidence type="ECO:0000259" key="8">
    <source>
        <dbReference type="Pfam" id="PF17676"/>
    </source>
</evidence>
<dbReference type="InterPro" id="IPR040921">
    <property type="entry name" value="Peptidase_S66C"/>
</dbReference>
<organism evidence="9 10">
    <name type="scientific">Mariniflexile soesokkakense</name>
    <dbReference type="NCBI Taxonomy" id="1343160"/>
    <lineage>
        <taxon>Bacteria</taxon>
        <taxon>Pseudomonadati</taxon>
        <taxon>Bacteroidota</taxon>
        <taxon>Flavobacteriia</taxon>
        <taxon>Flavobacteriales</taxon>
        <taxon>Flavobacteriaceae</taxon>
        <taxon>Mariniflexile</taxon>
    </lineage>
</organism>
<keyword evidence="3" id="KW-0645">Protease</keyword>
<dbReference type="SUPFAM" id="SSF52317">
    <property type="entry name" value="Class I glutamine amidotransferase-like"/>
    <property type="match status" value="1"/>
</dbReference>
<dbReference type="InterPro" id="IPR027461">
    <property type="entry name" value="Carboxypeptidase_A_C_sf"/>
</dbReference>
<dbReference type="PANTHER" id="PTHR30237:SF2">
    <property type="entry name" value="MUREIN TETRAPEPTIDE CARBOXYPEPTIDASE"/>
    <property type="match status" value="1"/>
</dbReference>
<reference evidence="9 10" key="1">
    <citation type="submission" date="2024-01" db="EMBL/GenBank/DDBJ databases">
        <title>Mariniflexile litorale sp. nov., isolated from the shallow sediments of the Sea of Japan.</title>
        <authorList>
            <person name="Romanenko L."/>
            <person name="Bystritskaya E."/>
            <person name="Isaeva M."/>
        </authorList>
    </citation>
    <scope>NUCLEOTIDE SEQUENCE [LARGE SCALE GENOMIC DNA]</scope>
    <source>
        <strain evidence="9 10">KCTC 32427</strain>
    </source>
</reference>
<sequence>MSRISLITILLCAIFFSGNTTISAQNTTFNKTTTLIRPPYLKTGDTVAIVAPSGILRNRTTEVEQAKNLLKSWGLHVVLGKNVFNQNNHFAGTDDERREDFQKAMDDPKISAIWCARGGYGAVRILDKLDYSKFKKYPKWVIGYSDITAIHNQVHNEGFESLHAMMCTSLQDNNETIKETISTFKDALFGTQITYTLEGLEYNKAGTASGQLVGGNLTILHTMLGSKTSINTAGKILFIEEIGEYEYHIDRMLQSLKRAGYFDDCKGVLVGNITKVRRNTTAWGVSVEQLILDALAEYSFPIAFNMPAGHEKDNRALILGRTVEMTVEKEKSKILFRN</sequence>
<keyword evidence="10" id="KW-1185">Reference proteome</keyword>
<dbReference type="SUPFAM" id="SSF141986">
    <property type="entry name" value="LD-carboxypeptidase A C-terminal domain-like"/>
    <property type="match status" value="1"/>
</dbReference>
<evidence type="ECO:0000256" key="5">
    <source>
        <dbReference type="ARBA" id="ARBA00022825"/>
    </source>
</evidence>
<dbReference type="CDD" id="cd07025">
    <property type="entry name" value="Peptidase_S66"/>
    <property type="match status" value="1"/>
</dbReference>
<dbReference type="PIRSF" id="PIRSF028757">
    <property type="entry name" value="LD-carboxypeptidase"/>
    <property type="match status" value="1"/>
</dbReference>
<dbReference type="InterPro" id="IPR003507">
    <property type="entry name" value="S66_fam"/>
</dbReference>
<feature type="domain" description="LD-carboxypeptidase C-terminal" evidence="8">
    <location>
        <begin position="209"/>
        <end position="325"/>
    </location>
</feature>
<name>A0ABV0A9Z2_9FLAO</name>
<dbReference type="PANTHER" id="PTHR30237">
    <property type="entry name" value="MURAMOYLTETRAPEPTIDE CARBOXYPEPTIDASE"/>
    <property type="match status" value="1"/>
</dbReference>
<dbReference type="InterPro" id="IPR027478">
    <property type="entry name" value="LdcA_N"/>
</dbReference>
<evidence type="ECO:0000256" key="2">
    <source>
        <dbReference type="ARBA" id="ARBA00022645"/>
    </source>
</evidence>
<dbReference type="Proteomes" id="UP001416393">
    <property type="component" value="Unassembled WGS sequence"/>
</dbReference>
<evidence type="ECO:0000256" key="4">
    <source>
        <dbReference type="ARBA" id="ARBA00022801"/>
    </source>
</evidence>
<dbReference type="Pfam" id="PF02016">
    <property type="entry name" value="Peptidase_S66"/>
    <property type="match status" value="1"/>
</dbReference>
<feature type="chain" id="PRO_5045492257" evidence="6">
    <location>
        <begin position="25"/>
        <end position="338"/>
    </location>
</feature>
<gene>
    <name evidence="9" type="ORF">VP395_09250</name>
</gene>
<dbReference type="Pfam" id="PF17676">
    <property type="entry name" value="Peptidase_S66C"/>
    <property type="match status" value="1"/>
</dbReference>
<feature type="signal peptide" evidence="6">
    <location>
        <begin position="1"/>
        <end position="24"/>
    </location>
</feature>
<feature type="domain" description="LD-carboxypeptidase N-terminal" evidence="7">
    <location>
        <begin position="47"/>
        <end position="164"/>
    </location>
</feature>
<comment type="caution">
    <text evidence="9">The sequence shown here is derived from an EMBL/GenBank/DDBJ whole genome shotgun (WGS) entry which is preliminary data.</text>
</comment>
<dbReference type="Gene3D" id="3.40.50.10740">
    <property type="entry name" value="Class I glutamine amidotransferase-like"/>
    <property type="match status" value="1"/>
</dbReference>
<comment type="similarity">
    <text evidence="1">Belongs to the peptidase S66 family.</text>
</comment>
<proteinExistence type="inferred from homology"/>
<evidence type="ECO:0000313" key="9">
    <source>
        <dbReference type="EMBL" id="MEN3323913.1"/>
    </source>
</evidence>
<dbReference type="InterPro" id="IPR040449">
    <property type="entry name" value="Peptidase_S66_N"/>
</dbReference>
<evidence type="ECO:0000256" key="3">
    <source>
        <dbReference type="ARBA" id="ARBA00022670"/>
    </source>
</evidence>
<keyword evidence="4" id="KW-0378">Hydrolase</keyword>
<dbReference type="Gene3D" id="3.50.30.60">
    <property type="entry name" value="LD-carboxypeptidase A C-terminal domain-like"/>
    <property type="match status" value="1"/>
</dbReference>
<evidence type="ECO:0000256" key="6">
    <source>
        <dbReference type="SAM" id="SignalP"/>
    </source>
</evidence>
<evidence type="ECO:0000256" key="1">
    <source>
        <dbReference type="ARBA" id="ARBA00010233"/>
    </source>
</evidence>
<evidence type="ECO:0000313" key="10">
    <source>
        <dbReference type="Proteomes" id="UP001416393"/>
    </source>
</evidence>
<keyword evidence="2" id="KW-0121">Carboxypeptidase</keyword>
<accession>A0ABV0A9Z2</accession>